<accession>A0A383C8I0</accession>
<proteinExistence type="predicted"/>
<dbReference type="InterPro" id="IPR024755">
    <property type="entry name" value="cpYpsA"/>
</dbReference>
<dbReference type="EMBL" id="UINC01206872">
    <property type="protein sequence ID" value="SVE28707.1"/>
    <property type="molecule type" value="Genomic_DNA"/>
</dbReference>
<protein>
    <recommendedName>
        <fullName evidence="2">Molybdenum cofactor carrier</fullName>
    </recommendedName>
</protein>
<dbReference type="Pfam" id="PF12694">
    <property type="entry name" value="cpYpsA"/>
    <property type="match status" value="1"/>
</dbReference>
<dbReference type="AlphaFoldDB" id="A0A383C8I0"/>
<sequence>MAGELRKIVSGGQTGVDRAALDWALASGVPCGGWCPLGRWAEDGPIDARYPLRETPGADPAQRTEWNIRDSDGTLIVTLARRMSGGTLLTAGLARRLARPLLHLAKADSPAAEQAESLRQFIGQHEIRVLNVAGPRESGEPGVGEFVAGLLEAALGWAGGWQN</sequence>
<dbReference type="Gene3D" id="3.40.50.450">
    <property type="match status" value="1"/>
</dbReference>
<evidence type="ECO:0008006" key="2">
    <source>
        <dbReference type="Google" id="ProtNLM"/>
    </source>
</evidence>
<name>A0A383C8I0_9ZZZZ</name>
<organism evidence="1">
    <name type="scientific">marine metagenome</name>
    <dbReference type="NCBI Taxonomy" id="408172"/>
    <lineage>
        <taxon>unclassified sequences</taxon>
        <taxon>metagenomes</taxon>
        <taxon>ecological metagenomes</taxon>
    </lineage>
</organism>
<evidence type="ECO:0000313" key="1">
    <source>
        <dbReference type="EMBL" id="SVE28707.1"/>
    </source>
</evidence>
<gene>
    <name evidence="1" type="ORF">METZ01_LOCUS481561</name>
</gene>
<reference evidence="1" key="1">
    <citation type="submission" date="2018-05" db="EMBL/GenBank/DDBJ databases">
        <authorList>
            <person name="Lanie J.A."/>
            <person name="Ng W.-L."/>
            <person name="Kazmierczak K.M."/>
            <person name="Andrzejewski T.M."/>
            <person name="Davidsen T.M."/>
            <person name="Wayne K.J."/>
            <person name="Tettelin H."/>
            <person name="Glass J.I."/>
            <person name="Rusch D."/>
            <person name="Podicherti R."/>
            <person name="Tsui H.-C.T."/>
            <person name="Winkler M.E."/>
        </authorList>
    </citation>
    <scope>NUCLEOTIDE SEQUENCE</scope>
</reference>